<reference evidence="2" key="1">
    <citation type="submission" date="2021-07" db="EMBL/GenBank/DDBJ databases">
        <authorList>
            <person name="Durling M."/>
        </authorList>
    </citation>
    <scope>NUCLEOTIDE SEQUENCE</scope>
</reference>
<sequence>MASYKSDFDPPNRPIESTRGRRLGTYMAVSKMELKANPQMLDRSTRRTTPTPSNDQTRTTALPQKSTSKKDVKEKGPVSGFSFGKPPSKISSTGAAELKGKPSRNVLRRKQSSISQSQQDNQARPDIERSTSATPGKQIYGSSQRRPSLETGRSTDAYNEIYTRPSRTRTPIAKESPRIIPELDRYRPRPEQATFSKIRSNAEIPHKLSTQDLPPPTPLLSGTPGYSGMSSTNSRYSGSGYSASPSTRFSESPGTGTYSRDTTPTSMSSSPGIVAPMKLIPPRLRQGSPAVNSRPPLTRRRDGSFPQEHEEPVVETLPSLRESTNSSSSNSTVKGDSKGIEKKKKRMPTLPPSPPPRKSSHKASESPRGTPTKPAQSPAKPILTAFSESSSFARRTPVTSPSKQNPPVRPSREGAPDLQTQLGESMTVIQSNLAGIPSPQERRRSLLQRHVTSPLQTQPVMRPSQGSRLPSRNPSPSPVLTSPREATPAPTGLGIVPDLRPREQPSTRGARTRTPSPSIPTSKPRFGLFTRKTRTTPEITTSEIRNKELRKGPAAGTGHEGYGRYALRGRSSSTGVGMVARDRSQSRTGSSRDSVGSNHATDPFLLQRMSPVIIAGGGEIKENQNESSELSRSESNTSLLLGRPSLDSRGSSKSSLGQEAARTTLWPSALSKEQPAKRNTQLAMSKGRRPSDSSDDAVTKPSLAFRRSLLRLNVSENALNLPRPLKIPSRGLSPAMTSLDPSIMSDDSRIDSKPVLIRGRKEEKKDAKKPKKLEKRAKSPRKWNFFHRSQPSNSKSKGEESVVPVAVEIPLAKKPAAVPHYALIDSDEQQEVDAVDLEDILRDAANVVKDADVFNISNEELEAVQFGNYKDNLRRIEDLQSILGVSPPPPEKVEEVEKAEEIALPPMYSSPEPMQTTPELAQSGFQPSSDITPPALGRPSRLAQVGRIPKVISARPQATSPKSFSRPFARLSTNQPIPKPAVLDVQSIAVGPSPTPSTSEMQSGADRKSNSQSGSYHHNSGDSIVETDQNNDHDFIRFSPERKDSGTTTISSSGMSFAGTTAVVPEVGAELEEDEIWDEFDDLIENDRPVSTTSSCGVPFQYESYESRRMRRSRMQAKGSSTLTTQPSSQNAPKDITRRPEYTTSSVYSVEVGTAIQTAPVDTSPTATSAMSFGDFISGYGDRNNSVSEGPSRASQSSSRRSIASSNSIKRISDDSNSPISQVNLRIGSMTVSKWLTFGHVLFSPAREEIMQNEGSKRHSILVIDGLGNDDWSFYAAETYPSCTFYNLSPSSPSTHRSSSSSFPSTPPNHRQIQYPVSNPTTKYPFPSQYFHVVVLRFPAAMPESSYRNLISESKRVLKPGGYLETAILDLDMLKMGNQARRAVKGLKVQMQINDPAINLSSASDTVLRLIGKKGFVDVKSCNVGVPVASTIPGPRRESKGKRKEMSLQDMMRDESQVGDEGITKMVAKVGRWWWGRCYEVEEKEGKGVFGDAALLEECEKWGSSFKLVVAHAQKPDGVRRRGASV</sequence>
<dbReference type="CDD" id="cd02440">
    <property type="entry name" value="AdoMet_MTases"/>
    <property type="match status" value="1"/>
</dbReference>
<feature type="compositionally biased region" description="Polar residues" evidence="1">
    <location>
        <begin position="912"/>
        <end position="931"/>
    </location>
</feature>
<feature type="compositionally biased region" description="Polar residues" evidence="1">
    <location>
        <begin position="54"/>
        <end position="66"/>
    </location>
</feature>
<dbReference type="Proteomes" id="UP000696280">
    <property type="component" value="Unassembled WGS sequence"/>
</dbReference>
<name>A0A9N9L6Y7_9HELO</name>
<keyword evidence="3" id="KW-1185">Reference proteome</keyword>
<feature type="compositionally biased region" description="Polar residues" evidence="1">
    <location>
        <begin position="418"/>
        <end position="433"/>
    </location>
</feature>
<feature type="compositionally biased region" description="Basic and acidic residues" evidence="1">
    <location>
        <begin position="175"/>
        <end position="190"/>
    </location>
</feature>
<gene>
    <name evidence="2" type="ORF">HYFRA_00012566</name>
</gene>
<feature type="region of interest" description="Disordered" evidence="1">
    <location>
        <begin position="621"/>
        <end position="699"/>
    </location>
</feature>
<evidence type="ECO:0008006" key="4">
    <source>
        <dbReference type="Google" id="ProtNLM"/>
    </source>
</evidence>
<evidence type="ECO:0000313" key="2">
    <source>
        <dbReference type="EMBL" id="CAG8959208.1"/>
    </source>
</evidence>
<feature type="compositionally biased region" description="Polar residues" evidence="1">
    <location>
        <begin position="386"/>
        <end position="405"/>
    </location>
</feature>
<feature type="compositionally biased region" description="Polar residues" evidence="1">
    <location>
        <begin position="586"/>
        <end position="600"/>
    </location>
</feature>
<feature type="compositionally biased region" description="Basic residues" evidence="1">
    <location>
        <begin position="767"/>
        <end position="785"/>
    </location>
</feature>
<feature type="compositionally biased region" description="Low complexity" evidence="1">
    <location>
        <begin position="1046"/>
        <end position="1056"/>
    </location>
</feature>
<accession>A0A9N9L6Y7</accession>
<evidence type="ECO:0000256" key="1">
    <source>
        <dbReference type="SAM" id="MobiDB-lite"/>
    </source>
</evidence>
<organism evidence="2 3">
    <name type="scientific">Hymenoscyphus fraxineus</name>
    <dbReference type="NCBI Taxonomy" id="746836"/>
    <lineage>
        <taxon>Eukaryota</taxon>
        <taxon>Fungi</taxon>
        <taxon>Dikarya</taxon>
        <taxon>Ascomycota</taxon>
        <taxon>Pezizomycotina</taxon>
        <taxon>Leotiomycetes</taxon>
        <taxon>Helotiales</taxon>
        <taxon>Helotiaceae</taxon>
        <taxon>Hymenoscyphus</taxon>
    </lineage>
</organism>
<feature type="region of interest" description="Disordered" evidence="1">
    <location>
        <begin position="1"/>
        <end position="607"/>
    </location>
</feature>
<feature type="compositionally biased region" description="Basic and acidic residues" evidence="1">
    <location>
        <begin position="299"/>
        <end position="312"/>
    </location>
</feature>
<feature type="compositionally biased region" description="Polar residues" evidence="1">
    <location>
        <begin position="1118"/>
        <end position="1132"/>
    </location>
</feature>
<feature type="compositionally biased region" description="Low complexity" evidence="1">
    <location>
        <begin position="1192"/>
        <end position="1210"/>
    </location>
</feature>
<feature type="compositionally biased region" description="Low complexity" evidence="1">
    <location>
        <begin position="633"/>
        <end position="657"/>
    </location>
</feature>
<dbReference type="Gene3D" id="3.40.50.150">
    <property type="entry name" value="Vaccinia Virus protein VP39"/>
    <property type="match status" value="1"/>
</dbReference>
<feature type="compositionally biased region" description="Low complexity" evidence="1">
    <location>
        <begin position="1294"/>
        <end position="1304"/>
    </location>
</feature>
<feature type="compositionally biased region" description="Polar residues" evidence="1">
    <location>
        <begin position="228"/>
        <end position="271"/>
    </location>
</feature>
<dbReference type="EMBL" id="CAJVRL010000090">
    <property type="protein sequence ID" value="CAG8959208.1"/>
    <property type="molecule type" value="Genomic_DNA"/>
</dbReference>
<feature type="compositionally biased region" description="Polar residues" evidence="1">
    <location>
        <begin position="506"/>
        <end position="521"/>
    </location>
</feature>
<feature type="compositionally biased region" description="Polar residues" evidence="1">
    <location>
        <begin position="130"/>
        <end position="157"/>
    </location>
</feature>
<dbReference type="SUPFAM" id="SSF53335">
    <property type="entry name" value="S-adenosyl-L-methionine-dependent methyltransferases"/>
    <property type="match status" value="1"/>
</dbReference>
<proteinExistence type="predicted"/>
<feature type="region of interest" description="Disordered" evidence="1">
    <location>
        <begin position="906"/>
        <end position="1057"/>
    </location>
</feature>
<protein>
    <recommendedName>
        <fullName evidence="4">Methyltransferase type 11 domain-containing protein</fullName>
    </recommendedName>
</protein>
<feature type="region of interest" description="Disordered" evidence="1">
    <location>
        <begin position="1087"/>
        <end position="1141"/>
    </location>
</feature>
<dbReference type="InterPro" id="IPR029063">
    <property type="entry name" value="SAM-dependent_MTases_sf"/>
</dbReference>
<feature type="region of interest" description="Disordered" evidence="1">
    <location>
        <begin position="1294"/>
        <end position="1313"/>
    </location>
</feature>
<comment type="caution">
    <text evidence="2">The sequence shown here is derived from an EMBL/GenBank/DDBJ whole genome shotgun (WGS) entry which is preliminary data.</text>
</comment>
<evidence type="ECO:0000313" key="3">
    <source>
        <dbReference type="Proteomes" id="UP000696280"/>
    </source>
</evidence>
<dbReference type="OrthoDB" id="5382952at2759"/>
<feature type="region of interest" description="Disordered" evidence="1">
    <location>
        <begin position="1182"/>
        <end position="1221"/>
    </location>
</feature>
<feature type="compositionally biased region" description="Basic and acidic residues" evidence="1">
    <location>
        <begin position="621"/>
        <end position="632"/>
    </location>
</feature>
<feature type="compositionally biased region" description="Basic and acidic residues" evidence="1">
    <location>
        <begin position="1"/>
        <end position="10"/>
    </location>
</feature>
<feature type="region of interest" description="Disordered" evidence="1">
    <location>
        <begin position="722"/>
        <end position="801"/>
    </location>
</feature>
<feature type="compositionally biased region" description="Polar residues" evidence="1">
    <location>
        <begin position="1010"/>
        <end position="1028"/>
    </location>
</feature>
<feature type="compositionally biased region" description="Low complexity" evidence="1">
    <location>
        <begin position="323"/>
        <end position="334"/>
    </location>
</feature>
<feature type="compositionally biased region" description="Polar residues" evidence="1">
    <location>
        <begin position="450"/>
        <end position="459"/>
    </location>
</feature>
<feature type="compositionally biased region" description="Basic and acidic residues" evidence="1">
    <location>
        <begin position="1030"/>
        <end position="1045"/>
    </location>
</feature>